<dbReference type="AlphaFoldDB" id="A0A848IM28"/>
<protein>
    <recommendedName>
        <fullName evidence="3">Porin</fullName>
    </recommendedName>
</protein>
<accession>A0A848IM28</accession>
<dbReference type="Gene3D" id="2.40.160.10">
    <property type="entry name" value="Porin"/>
    <property type="match status" value="1"/>
</dbReference>
<organism evidence="1 2">
    <name type="scientific">Paraburkholderia polaris</name>
    <dbReference type="NCBI Taxonomy" id="2728848"/>
    <lineage>
        <taxon>Bacteria</taxon>
        <taxon>Pseudomonadati</taxon>
        <taxon>Pseudomonadota</taxon>
        <taxon>Betaproteobacteria</taxon>
        <taxon>Burkholderiales</taxon>
        <taxon>Burkholderiaceae</taxon>
        <taxon>Paraburkholderia</taxon>
    </lineage>
</organism>
<name>A0A848IM28_9BURK</name>
<proteinExistence type="predicted"/>
<evidence type="ECO:0008006" key="3">
    <source>
        <dbReference type="Google" id="ProtNLM"/>
    </source>
</evidence>
<gene>
    <name evidence="1" type="ORF">HHL24_36395</name>
</gene>
<dbReference type="InterPro" id="IPR023614">
    <property type="entry name" value="Porin_dom_sf"/>
</dbReference>
<keyword evidence="2" id="KW-1185">Reference proteome</keyword>
<evidence type="ECO:0000313" key="2">
    <source>
        <dbReference type="Proteomes" id="UP000544134"/>
    </source>
</evidence>
<dbReference type="EMBL" id="JABBGJ010000052">
    <property type="protein sequence ID" value="NMM03362.1"/>
    <property type="molecule type" value="Genomic_DNA"/>
</dbReference>
<sequence length="112" mass="12211">MTCVPSDCAKAVEPPSLAASGSASDYRQISHDSYDYPVAGAFAYTDGRDPKWSQISVQASYLLLKCTDVYLQAQVQQIDEDRLDVGADIFGLSTASSSNRQVVVTIGMRHRF</sequence>
<dbReference type="RefSeq" id="WP_169490111.1">
    <property type="nucleotide sequence ID" value="NZ_JABBGJ010000052.1"/>
</dbReference>
<evidence type="ECO:0000313" key="1">
    <source>
        <dbReference type="EMBL" id="NMM03362.1"/>
    </source>
</evidence>
<comment type="caution">
    <text evidence="1">The sequence shown here is derived from an EMBL/GenBank/DDBJ whole genome shotgun (WGS) entry which is preliminary data.</text>
</comment>
<dbReference type="SUPFAM" id="SSF56935">
    <property type="entry name" value="Porins"/>
    <property type="match status" value="1"/>
</dbReference>
<dbReference type="Proteomes" id="UP000544134">
    <property type="component" value="Unassembled WGS sequence"/>
</dbReference>
<reference evidence="1 2" key="1">
    <citation type="submission" date="2020-04" db="EMBL/GenBank/DDBJ databases">
        <title>Paraburkholderia sp. RP-4-7 isolated from soil.</title>
        <authorList>
            <person name="Dahal R.H."/>
        </authorList>
    </citation>
    <scope>NUCLEOTIDE SEQUENCE [LARGE SCALE GENOMIC DNA]</scope>
    <source>
        <strain evidence="1 2">RP-4-7</strain>
    </source>
</reference>